<evidence type="ECO:0000313" key="2">
    <source>
        <dbReference type="Proteomes" id="UP001057702"/>
    </source>
</evidence>
<dbReference type="Proteomes" id="UP001057702">
    <property type="component" value="Unassembled WGS sequence"/>
</dbReference>
<keyword evidence="2" id="KW-1185">Reference proteome</keyword>
<comment type="caution">
    <text evidence="1">The sequence shown here is derived from an EMBL/GenBank/DDBJ whole genome shotgun (WGS) entry which is preliminary data.</text>
</comment>
<dbReference type="PANTHER" id="PTHR34290">
    <property type="entry name" value="SI:CH73-390P7.2"/>
    <property type="match status" value="1"/>
</dbReference>
<protein>
    <submittedName>
        <fullName evidence="1">DUF393 domain-containing protein</fullName>
    </submittedName>
</protein>
<reference evidence="1" key="1">
    <citation type="submission" date="2022-06" db="EMBL/GenBank/DDBJ databases">
        <title>Draft genome sequence of Streptomyces sp. RB6PN25 isolated from peat swamp forest in Thailand.</title>
        <authorList>
            <person name="Duangmal K."/>
            <person name="Klaysubun C."/>
        </authorList>
    </citation>
    <scope>NUCLEOTIDE SEQUENCE</scope>
    <source>
        <strain evidence="1">RB6PN25</strain>
    </source>
</reference>
<dbReference type="PANTHER" id="PTHR34290:SF2">
    <property type="entry name" value="OS04G0668800 PROTEIN"/>
    <property type="match status" value="1"/>
</dbReference>
<dbReference type="RefSeq" id="WP_255920945.1">
    <property type="nucleotide sequence ID" value="NZ_JANFNG010000011.1"/>
</dbReference>
<accession>A0ABT1PWJ1</accession>
<dbReference type="InterPro" id="IPR044691">
    <property type="entry name" value="DCC1_Trx"/>
</dbReference>
<proteinExistence type="predicted"/>
<dbReference type="Pfam" id="PF04134">
    <property type="entry name" value="DCC1-like"/>
    <property type="match status" value="1"/>
</dbReference>
<sequence>MRTRPVLVYDGDCGFCTTSVTFAERRIRPQCEVTAWQFAQLSELGTTQQRAEREVLWILPDGTVHGGAQAVARLLLSAGSGWAVLGALLRLPPLRWAAAGVYRLVANNRERMPGGTPACALPRPSGR</sequence>
<organism evidence="1 2">
    <name type="scientific">Streptomyces humicola</name>
    <dbReference type="NCBI Taxonomy" id="2953240"/>
    <lineage>
        <taxon>Bacteria</taxon>
        <taxon>Bacillati</taxon>
        <taxon>Actinomycetota</taxon>
        <taxon>Actinomycetes</taxon>
        <taxon>Kitasatosporales</taxon>
        <taxon>Streptomycetaceae</taxon>
        <taxon>Streptomyces</taxon>
    </lineage>
</organism>
<gene>
    <name evidence="1" type="ORF">NGB36_15825</name>
</gene>
<dbReference type="EMBL" id="JANFNG010000011">
    <property type="protein sequence ID" value="MCQ4082035.1"/>
    <property type="molecule type" value="Genomic_DNA"/>
</dbReference>
<name>A0ABT1PWJ1_9ACTN</name>
<evidence type="ECO:0000313" key="1">
    <source>
        <dbReference type="EMBL" id="MCQ4082035.1"/>
    </source>
</evidence>
<dbReference type="InterPro" id="IPR007263">
    <property type="entry name" value="DCC1-like"/>
</dbReference>